<evidence type="ECO:0000256" key="3">
    <source>
        <dbReference type="ARBA" id="ARBA00022692"/>
    </source>
</evidence>
<feature type="transmembrane region" description="Helical" evidence="6">
    <location>
        <begin position="366"/>
        <end position="386"/>
    </location>
</feature>
<keyword evidence="3 6" id="KW-0812">Transmembrane</keyword>
<evidence type="ECO:0000313" key="7">
    <source>
        <dbReference type="EMBL" id="MBM7813911.1"/>
    </source>
</evidence>
<dbReference type="EMBL" id="JAFBCL010000001">
    <property type="protein sequence ID" value="MBM7813911.1"/>
    <property type="molecule type" value="Genomic_DNA"/>
</dbReference>
<dbReference type="PANTHER" id="PTHR23513:SF6">
    <property type="entry name" value="MAJOR FACILITATOR SUPERFAMILY ASSOCIATED DOMAIN-CONTAINING PROTEIN"/>
    <property type="match status" value="1"/>
</dbReference>
<dbReference type="Gene3D" id="1.20.1250.20">
    <property type="entry name" value="MFS general substrate transporter like domains"/>
    <property type="match status" value="1"/>
</dbReference>
<dbReference type="Proteomes" id="UP001195724">
    <property type="component" value="Unassembled WGS sequence"/>
</dbReference>
<evidence type="ECO:0000256" key="1">
    <source>
        <dbReference type="ARBA" id="ARBA00004651"/>
    </source>
</evidence>
<reference evidence="7 8" key="1">
    <citation type="submission" date="2021-01" db="EMBL/GenBank/DDBJ databases">
        <title>Sequencing the genomes of 1000 actinobacteria strains.</title>
        <authorList>
            <person name="Klenk H.-P."/>
        </authorList>
    </citation>
    <scope>NUCLEOTIDE SEQUENCE [LARGE SCALE GENOMIC DNA]</scope>
    <source>
        <strain evidence="7 8">DSM 44581</strain>
    </source>
</reference>
<evidence type="ECO:0000256" key="2">
    <source>
        <dbReference type="ARBA" id="ARBA00022475"/>
    </source>
</evidence>
<dbReference type="InterPro" id="IPR011701">
    <property type="entry name" value="MFS"/>
</dbReference>
<comment type="subcellular location">
    <subcellularLocation>
        <location evidence="1">Cell membrane</location>
        <topology evidence="1">Multi-pass membrane protein</topology>
    </subcellularLocation>
</comment>
<sequence length="408" mass="42036">MTGGWARLQAVAVSGSVAKGLLLAVLPLVAVSITTDPRQVSLVNVVGQAPWLLFSLFAGVLIDRVKRTTVLGAAYAVQACAALVLGVATAAGALSLPLLLVVAFVVTSAQVLGDGATGALVPEVVEPDRFAAVNTRLMLIERGVVQFVVPPVTGLLVGLGFGAPPVLALVAAVVAWAVSRGVPSRAVMRSVEHPLRDLAEGLRFLVGTRLLLSMSVTAALGAFAVSAGVATFVLYAFQVLHLGPFGYGVMLTVMAAGWVVSSFFVHRVVDRLGYAWSMRLSQIGLVACFALVAFLPPWPLAIGFVLFAMSTTVMVWNVCSQSSRQRFTPTALLGRVLTGHRALAWGLNPLGALVGGLVAAGAGLRAVWVVGAAVQAGALAVAWWGLSPGAFAVAERALDDDPAPHGAG</sequence>
<keyword evidence="2" id="KW-1003">Cell membrane</keyword>
<feature type="transmembrane region" description="Helical" evidence="6">
    <location>
        <begin position="210"/>
        <end position="238"/>
    </location>
</feature>
<evidence type="ECO:0000256" key="4">
    <source>
        <dbReference type="ARBA" id="ARBA00022989"/>
    </source>
</evidence>
<protein>
    <submittedName>
        <fullName evidence="7">MFS family arabinose efflux permease</fullName>
    </submittedName>
</protein>
<accession>A0ABS2SFS8</accession>
<evidence type="ECO:0000256" key="5">
    <source>
        <dbReference type="ARBA" id="ARBA00023136"/>
    </source>
</evidence>
<dbReference type="Pfam" id="PF07690">
    <property type="entry name" value="MFS_1"/>
    <property type="match status" value="1"/>
</dbReference>
<organism evidence="7 8">
    <name type="scientific">Saccharothrix algeriensis</name>
    <dbReference type="NCBI Taxonomy" id="173560"/>
    <lineage>
        <taxon>Bacteria</taxon>
        <taxon>Bacillati</taxon>
        <taxon>Actinomycetota</taxon>
        <taxon>Actinomycetes</taxon>
        <taxon>Pseudonocardiales</taxon>
        <taxon>Pseudonocardiaceae</taxon>
        <taxon>Saccharothrix</taxon>
    </lineage>
</organism>
<proteinExistence type="predicted"/>
<feature type="transmembrane region" description="Helical" evidence="6">
    <location>
        <begin position="301"/>
        <end position="319"/>
    </location>
</feature>
<feature type="transmembrane region" description="Helical" evidence="6">
    <location>
        <begin position="155"/>
        <end position="179"/>
    </location>
</feature>
<feature type="transmembrane region" description="Helical" evidence="6">
    <location>
        <begin position="244"/>
        <end position="264"/>
    </location>
</feature>
<dbReference type="RefSeq" id="WP_204844490.1">
    <property type="nucleotide sequence ID" value="NZ_JAFBCL010000001.1"/>
</dbReference>
<evidence type="ECO:0000313" key="8">
    <source>
        <dbReference type="Proteomes" id="UP001195724"/>
    </source>
</evidence>
<name>A0ABS2SFS8_9PSEU</name>
<dbReference type="InterPro" id="IPR036259">
    <property type="entry name" value="MFS_trans_sf"/>
</dbReference>
<feature type="transmembrane region" description="Helical" evidence="6">
    <location>
        <begin position="45"/>
        <end position="62"/>
    </location>
</feature>
<feature type="transmembrane region" description="Helical" evidence="6">
    <location>
        <begin position="74"/>
        <end position="106"/>
    </location>
</feature>
<evidence type="ECO:0000256" key="6">
    <source>
        <dbReference type="SAM" id="Phobius"/>
    </source>
</evidence>
<dbReference type="PANTHER" id="PTHR23513">
    <property type="entry name" value="INTEGRAL MEMBRANE EFFLUX PROTEIN-RELATED"/>
    <property type="match status" value="1"/>
</dbReference>
<feature type="transmembrane region" description="Helical" evidence="6">
    <location>
        <begin position="276"/>
        <end position="295"/>
    </location>
</feature>
<feature type="transmembrane region" description="Helical" evidence="6">
    <location>
        <begin position="342"/>
        <end position="360"/>
    </location>
</feature>
<comment type="caution">
    <text evidence="7">The sequence shown here is derived from an EMBL/GenBank/DDBJ whole genome shotgun (WGS) entry which is preliminary data.</text>
</comment>
<keyword evidence="5 6" id="KW-0472">Membrane</keyword>
<keyword evidence="8" id="KW-1185">Reference proteome</keyword>
<gene>
    <name evidence="7" type="ORF">JOE68_004776</name>
</gene>
<dbReference type="CDD" id="cd06173">
    <property type="entry name" value="MFS_MefA_like"/>
    <property type="match status" value="1"/>
</dbReference>
<feature type="transmembrane region" description="Helical" evidence="6">
    <location>
        <begin position="12"/>
        <end position="33"/>
    </location>
</feature>
<dbReference type="SUPFAM" id="SSF103473">
    <property type="entry name" value="MFS general substrate transporter"/>
    <property type="match status" value="1"/>
</dbReference>
<keyword evidence="4 6" id="KW-1133">Transmembrane helix</keyword>